<dbReference type="PANTHER" id="PTHR33258:SF1">
    <property type="entry name" value="TRANSPOSASE INSL FOR INSERTION SEQUENCE ELEMENT IS186A-RELATED"/>
    <property type="match status" value="1"/>
</dbReference>
<evidence type="ECO:0000313" key="3">
    <source>
        <dbReference type="Proteomes" id="UP000239907"/>
    </source>
</evidence>
<evidence type="ECO:0000313" key="2">
    <source>
        <dbReference type="EMBL" id="PQJ29136.1"/>
    </source>
</evidence>
<proteinExistence type="predicted"/>
<dbReference type="AlphaFoldDB" id="A0A2S7U2C4"/>
<feature type="domain" description="Transposase IS4-like" evidence="1">
    <location>
        <begin position="21"/>
        <end position="163"/>
    </location>
</feature>
<dbReference type="Proteomes" id="UP000239907">
    <property type="component" value="Unassembled WGS sequence"/>
</dbReference>
<dbReference type="GO" id="GO:0004803">
    <property type="term" value="F:transposase activity"/>
    <property type="evidence" value="ECO:0007669"/>
    <property type="project" value="InterPro"/>
</dbReference>
<organism evidence="2 3">
    <name type="scientific">Rubritalea profundi</name>
    <dbReference type="NCBI Taxonomy" id="1658618"/>
    <lineage>
        <taxon>Bacteria</taxon>
        <taxon>Pseudomonadati</taxon>
        <taxon>Verrucomicrobiota</taxon>
        <taxon>Verrucomicrobiia</taxon>
        <taxon>Verrucomicrobiales</taxon>
        <taxon>Rubritaleaceae</taxon>
        <taxon>Rubritalea</taxon>
    </lineage>
</organism>
<gene>
    <name evidence="2" type="ORF">BSZ32_11960</name>
</gene>
<name>A0A2S7U2C4_9BACT</name>
<evidence type="ECO:0000259" key="1">
    <source>
        <dbReference type="Pfam" id="PF01609"/>
    </source>
</evidence>
<dbReference type="Pfam" id="PF01609">
    <property type="entry name" value="DDE_Tnp_1"/>
    <property type="match status" value="1"/>
</dbReference>
<dbReference type="GO" id="GO:0003677">
    <property type="term" value="F:DNA binding"/>
    <property type="evidence" value="ECO:0007669"/>
    <property type="project" value="InterPro"/>
</dbReference>
<dbReference type="GO" id="GO:0006313">
    <property type="term" value="P:DNA transposition"/>
    <property type="evidence" value="ECO:0007669"/>
    <property type="project" value="InterPro"/>
</dbReference>
<dbReference type="InterPro" id="IPR012337">
    <property type="entry name" value="RNaseH-like_sf"/>
</dbReference>
<sequence>MGTLKRMEIDTLKQGAKKGQKVLITWDRAIVDFAQWMRWKHNNGIYFITRTKSNMTKEVIGELPFDKGDAENSGVLKDQYIGAGEAIRMITYHDLETNVTYEFITNLHHLVLPGAIVQLYRMRWDIEKVFDDFKNKLDETKAWSKSLTAKCMQAQFIVLAYNLLLRMRQHIEESKDLKEEAIIKKSEQRWGQTKRVYADAKKPIPSWLEKLRRITQISVKFIRWARALFTRQCSWDTPLELLDHEYGLK</sequence>
<comment type="caution">
    <text evidence="2">The sequence shown here is derived from an EMBL/GenBank/DDBJ whole genome shotgun (WGS) entry which is preliminary data.</text>
</comment>
<reference evidence="2 3" key="1">
    <citation type="submission" date="2016-12" db="EMBL/GenBank/DDBJ databases">
        <title>Study of bacterial adaptation to deep sea.</title>
        <authorList>
            <person name="Song J."/>
            <person name="Yoshizawa S."/>
            <person name="Kogure K."/>
        </authorList>
    </citation>
    <scope>NUCLEOTIDE SEQUENCE [LARGE SCALE GENOMIC DNA]</scope>
    <source>
        <strain evidence="2 3">SAORIC-165</strain>
    </source>
</reference>
<dbReference type="InterPro" id="IPR002559">
    <property type="entry name" value="Transposase_11"/>
</dbReference>
<dbReference type="SUPFAM" id="SSF53098">
    <property type="entry name" value="Ribonuclease H-like"/>
    <property type="match status" value="1"/>
</dbReference>
<keyword evidence="3" id="KW-1185">Reference proteome</keyword>
<dbReference type="EMBL" id="MQWA01000001">
    <property type="protein sequence ID" value="PQJ29136.1"/>
    <property type="molecule type" value="Genomic_DNA"/>
</dbReference>
<protein>
    <recommendedName>
        <fullName evidence="1">Transposase IS4-like domain-containing protein</fullName>
    </recommendedName>
</protein>
<accession>A0A2S7U2C4</accession>
<dbReference type="PANTHER" id="PTHR33258">
    <property type="entry name" value="TRANSPOSASE INSL FOR INSERTION SEQUENCE ELEMENT IS186A-RELATED"/>
    <property type="match status" value="1"/>
</dbReference>